<dbReference type="Proteomes" id="UP001154282">
    <property type="component" value="Unassembled WGS sequence"/>
</dbReference>
<organism evidence="1 2">
    <name type="scientific">Linum tenue</name>
    <dbReference type="NCBI Taxonomy" id="586396"/>
    <lineage>
        <taxon>Eukaryota</taxon>
        <taxon>Viridiplantae</taxon>
        <taxon>Streptophyta</taxon>
        <taxon>Embryophyta</taxon>
        <taxon>Tracheophyta</taxon>
        <taxon>Spermatophyta</taxon>
        <taxon>Magnoliopsida</taxon>
        <taxon>eudicotyledons</taxon>
        <taxon>Gunneridae</taxon>
        <taxon>Pentapetalae</taxon>
        <taxon>rosids</taxon>
        <taxon>fabids</taxon>
        <taxon>Malpighiales</taxon>
        <taxon>Linaceae</taxon>
        <taxon>Linum</taxon>
    </lineage>
</organism>
<accession>A0AAV0IHT8</accession>
<proteinExistence type="predicted"/>
<name>A0AAV0IHT8_9ROSI</name>
<reference evidence="1" key="1">
    <citation type="submission" date="2022-08" db="EMBL/GenBank/DDBJ databases">
        <authorList>
            <person name="Gutierrez-Valencia J."/>
        </authorList>
    </citation>
    <scope>NUCLEOTIDE SEQUENCE</scope>
</reference>
<dbReference type="EMBL" id="CAMGYJ010000004">
    <property type="protein sequence ID" value="CAI0397031.1"/>
    <property type="molecule type" value="Genomic_DNA"/>
</dbReference>
<protein>
    <submittedName>
        <fullName evidence="1">Uncharacterized protein</fullName>
    </submittedName>
</protein>
<dbReference type="AlphaFoldDB" id="A0AAV0IHT8"/>
<evidence type="ECO:0000313" key="1">
    <source>
        <dbReference type="EMBL" id="CAI0397031.1"/>
    </source>
</evidence>
<keyword evidence="2" id="KW-1185">Reference proteome</keyword>
<comment type="caution">
    <text evidence="1">The sequence shown here is derived from an EMBL/GenBank/DDBJ whole genome shotgun (WGS) entry which is preliminary data.</text>
</comment>
<evidence type="ECO:0000313" key="2">
    <source>
        <dbReference type="Proteomes" id="UP001154282"/>
    </source>
</evidence>
<gene>
    <name evidence="1" type="ORF">LITE_LOCUS9385</name>
</gene>
<sequence length="59" mass="6770">MLAVEDGGGGVEAAIGLQQPLKLKYQYYRRHTTCKYAEAFIRHQLLRLLYSDCFVTVSF</sequence>